<organism evidence="2">
    <name type="scientific">Perkinsus marinus (strain ATCC 50983 / TXsc)</name>
    <dbReference type="NCBI Taxonomy" id="423536"/>
    <lineage>
        <taxon>Eukaryota</taxon>
        <taxon>Sar</taxon>
        <taxon>Alveolata</taxon>
        <taxon>Perkinsozoa</taxon>
        <taxon>Perkinsea</taxon>
        <taxon>Perkinsida</taxon>
        <taxon>Perkinsidae</taxon>
        <taxon>Perkinsus</taxon>
    </lineage>
</organism>
<keyword evidence="2" id="KW-1185">Reference proteome</keyword>
<gene>
    <name evidence="1" type="ORF">Pmar_PMAR011162</name>
</gene>
<name>C5LP61_PERM5</name>
<dbReference type="GeneID" id="9039977"/>
<evidence type="ECO:0000313" key="2">
    <source>
        <dbReference type="Proteomes" id="UP000007800"/>
    </source>
</evidence>
<sequence>MNTLNLIVLKAHVLELFPKEGHAFPVTAPKRADSQKALQSTAAFFRNALNTSKLD</sequence>
<dbReference type="AlphaFoldDB" id="C5LP61"/>
<proteinExistence type="predicted"/>
<reference evidence="1 2" key="1">
    <citation type="submission" date="2008-07" db="EMBL/GenBank/DDBJ databases">
        <authorList>
            <person name="El-Sayed N."/>
            <person name="Caler E."/>
            <person name="Inman J."/>
            <person name="Amedeo P."/>
            <person name="Hass B."/>
            <person name="Wortman J."/>
        </authorList>
    </citation>
    <scope>NUCLEOTIDE SEQUENCE [LARGE SCALE GENOMIC DNA]</scope>
    <source>
        <strain evidence="2">ATCC 50983 / TXsc</strain>
    </source>
</reference>
<dbReference type="EMBL" id="GG684003">
    <property type="protein sequence ID" value="EER01480.1"/>
    <property type="molecule type" value="Genomic_DNA"/>
</dbReference>
<dbReference type="RefSeq" id="XP_002768762.1">
    <property type="nucleotide sequence ID" value="XM_002768716.1"/>
</dbReference>
<dbReference type="InParanoid" id="C5LP61"/>
<accession>C5LP61</accession>
<evidence type="ECO:0008006" key="3">
    <source>
        <dbReference type="Google" id="ProtNLM"/>
    </source>
</evidence>
<evidence type="ECO:0000313" key="1">
    <source>
        <dbReference type="EMBL" id="EER01480.1"/>
    </source>
</evidence>
<protein>
    <recommendedName>
        <fullName evidence="3">Dienelactone hydrolase domain-containing protein</fullName>
    </recommendedName>
</protein>
<dbReference type="Proteomes" id="UP000007800">
    <property type="component" value="Unassembled WGS sequence"/>
</dbReference>